<dbReference type="RefSeq" id="WP_353651535.1">
    <property type="nucleotide sequence ID" value="NZ_CP159218.1"/>
</dbReference>
<dbReference type="GO" id="GO:0016491">
    <property type="term" value="F:oxidoreductase activity"/>
    <property type="evidence" value="ECO:0007669"/>
    <property type="project" value="UniProtKB-KW"/>
</dbReference>
<keyword evidence="1" id="KW-0560">Oxidoreductase</keyword>
<name>A0AAU8DUA0_9ACTN</name>
<evidence type="ECO:0000256" key="1">
    <source>
        <dbReference type="ARBA" id="ARBA00023002"/>
    </source>
</evidence>
<dbReference type="PANTHER" id="PTHR43157">
    <property type="entry name" value="PHOSPHATIDYLINOSITOL-GLYCAN BIOSYNTHESIS CLASS F PROTEIN-RELATED"/>
    <property type="match status" value="1"/>
</dbReference>
<dbReference type="PANTHER" id="PTHR43157:SF31">
    <property type="entry name" value="PHOSPHATIDYLINOSITOL-GLYCAN BIOSYNTHESIS CLASS F PROTEIN"/>
    <property type="match status" value="1"/>
</dbReference>
<dbReference type="InterPro" id="IPR002347">
    <property type="entry name" value="SDR_fam"/>
</dbReference>
<evidence type="ECO:0000313" key="2">
    <source>
        <dbReference type="EMBL" id="XCG65931.1"/>
    </source>
</evidence>
<dbReference type="SUPFAM" id="SSF51735">
    <property type="entry name" value="NAD(P)-binding Rossmann-fold domains"/>
    <property type="match status" value="1"/>
</dbReference>
<dbReference type="Pfam" id="PF00106">
    <property type="entry name" value="adh_short"/>
    <property type="match status" value="1"/>
</dbReference>
<reference evidence="2" key="1">
    <citation type="submission" date="2024-05" db="EMBL/GenBank/DDBJ databases">
        <authorList>
            <person name="Cai S.Y."/>
            <person name="Jin L.M."/>
            <person name="Li H.R."/>
        </authorList>
    </citation>
    <scope>NUCLEOTIDE SEQUENCE</scope>
    <source>
        <strain evidence="2">A5-74</strain>
    </source>
</reference>
<dbReference type="EMBL" id="CP159218">
    <property type="protein sequence ID" value="XCG65931.1"/>
    <property type="molecule type" value="Genomic_DNA"/>
</dbReference>
<dbReference type="Gene3D" id="3.40.50.720">
    <property type="entry name" value="NAD(P)-binding Rossmann-like Domain"/>
    <property type="match status" value="1"/>
</dbReference>
<dbReference type="InterPro" id="IPR036291">
    <property type="entry name" value="NAD(P)-bd_dom_sf"/>
</dbReference>
<gene>
    <name evidence="2" type="ORF">ABLG96_15410</name>
</gene>
<protein>
    <submittedName>
        <fullName evidence="2">SDR family NAD(P)-dependent oxidoreductase</fullName>
    </submittedName>
</protein>
<proteinExistence type="predicted"/>
<dbReference type="PRINTS" id="PR00081">
    <property type="entry name" value="GDHRDH"/>
</dbReference>
<sequence length="296" mass="32077">MVTGATGGMGRAISTDFARRGATVVLVARTQAGGEDARAVIVAATGNPRVQVLTADLSDQASIRHLAEQFREHHDQLHVLVNNAGAHFRDRALSVDGVEMHLAVNHLSWFLLTRLLLDPLEAGAPARIVNIGSQSMADTRQVKIRRRPRPATLDLADLNSERNFQPMTVYATAKLEMIMCSYVLARRLLGTGVTVNTAHPGITATNIVDAISAPALKPFLGIVKRFLLTPEQGAQAAIHLATAPELETTTGRYFIKQTLARSPEVSYNTALQEQLWAASSDLVGLPRWPDPAEDAR</sequence>
<dbReference type="AlphaFoldDB" id="A0AAU8DUA0"/>
<accession>A0AAU8DUA0</accession>
<organism evidence="2">
    <name type="scientific">Nakamurella sp. A5-74</name>
    <dbReference type="NCBI Taxonomy" id="3158264"/>
    <lineage>
        <taxon>Bacteria</taxon>
        <taxon>Bacillati</taxon>
        <taxon>Actinomycetota</taxon>
        <taxon>Actinomycetes</taxon>
        <taxon>Nakamurellales</taxon>
        <taxon>Nakamurellaceae</taxon>
        <taxon>Nakamurella</taxon>
    </lineage>
</organism>